<comment type="caution">
    <text evidence="1">The sequence shown here is derived from an EMBL/GenBank/DDBJ whole genome shotgun (WGS) entry which is preliminary data.</text>
</comment>
<organism evidence="1">
    <name type="scientific">marine sediment metagenome</name>
    <dbReference type="NCBI Taxonomy" id="412755"/>
    <lineage>
        <taxon>unclassified sequences</taxon>
        <taxon>metagenomes</taxon>
        <taxon>ecological metagenomes</taxon>
    </lineage>
</organism>
<protein>
    <submittedName>
        <fullName evidence="1">Uncharacterized protein</fullName>
    </submittedName>
</protein>
<reference evidence="1" key="1">
    <citation type="journal article" date="2015" name="Nature">
        <title>Complex archaea that bridge the gap between prokaryotes and eukaryotes.</title>
        <authorList>
            <person name="Spang A."/>
            <person name="Saw J.H."/>
            <person name="Jorgensen S.L."/>
            <person name="Zaremba-Niedzwiedzka K."/>
            <person name="Martijn J."/>
            <person name="Lind A.E."/>
            <person name="van Eijk R."/>
            <person name="Schleper C."/>
            <person name="Guy L."/>
            <person name="Ettema T.J."/>
        </authorList>
    </citation>
    <scope>NUCLEOTIDE SEQUENCE</scope>
</reference>
<dbReference type="AlphaFoldDB" id="A0A0F9BPS2"/>
<dbReference type="EMBL" id="LAZR01048172">
    <property type="protein sequence ID" value="KKK92534.1"/>
    <property type="molecule type" value="Genomic_DNA"/>
</dbReference>
<sequence length="77" mass="8841">MKCPECIKEGKKSTISIGSSITTAMPIHRFYDEDGKYHEHDPNTHSTQYRCSNGHEWVDGKNPKCWCEIGKENAIRD</sequence>
<evidence type="ECO:0000313" key="1">
    <source>
        <dbReference type="EMBL" id="KKK92534.1"/>
    </source>
</evidence>
<name>A0A0F9BPS2_9ZZZZ</name>
<proteinExistence type="predicted"/>
<accession>A0A0F9BPS2</accession>
<gene>
    <name evidence="1" type="ORF">LCGC14_2701990</name>
</gene>